<dbReference type="Proteomes" id="UP000325785">
    <property type="component" value="Chromosome"/>
</dbReference>
<dbReference type="AlphaFoldDB" id="A0A5P3ACJ8"/>
<evidence type="ECO:0000313" key="2">
    <source>
        <dbReference type="Proteomes" id="UP000325785"/>
    </source>
</evidence>
<name>A0A5P3ACJ8_9RHOB</name>
<reference evidence="1 2" key="1">
    <citation type="submission" date="2018-08" db="EMBL/GenBank/DDBJ databases">
        <title>Genetic Globetrotter - A new plasmid hitch-hiking vast phylogenetic and geographic distances.</title>
        <authorList>
            <person name="Vollmers J."/>
            <person name="Petersen J."/>
        </authorList>
    </citation>
    <scope>NUCLEOTIDE SEQUENCE [LARGE SCALE GENOMIC DNA]</scope>
    <source>
        <strain evidence="1 2">DSM 26383</strain>
    </source>
</reference>
<sequence length="221" mass="25079">MRLFGKKPLIGEDLHDWITENFDWVESERPFWWQMAELIRPTKEYFHAPGGHNHETALLVFEDIKRLLGTTQPIELEPLPDLPDELLHEYGRMSDTAGQYWDDAETPLITYNPKLMRRPVVFINTLAHELIHARLSPVVDDLPGGEPAHELATDLHAIIAGFGVIQLEAAEQAGWAGYMSQASRAVALAEFMHRKAIAPEDAFAYLSKRPASWLRKALAAY</sequence>
<gene>
    <name evidence="1" type="ORF">RIdsm_02306</name>
</gene>
<dbReference type="KEGG" id="rid:RIdsm_02306"/>
<dbReference type="RefSeq" id="WP_057816496.1">
    <property type="nucleotide sequence ID" value="NZ_CP031598.1"/>
</dbReference>
<evidence type="ECO:0000313" key="1">
    <source>
        <dbReference type="EMBL" id="QEW26506.1"/>
    </source>
</evidence>
<dbReference type="EMBL" id="CP031598">
    <property type="protein sequence ID" value="QEW26506.1"/>
    <property type="molecule type" value="Genomic_DNA"/>
</dbReference>
<dbReference type="OrthoDB" id="7844154at2"/>
<accession>A0A5P3ACJ8</accession>
<protein>
    <submittedName>
        <fullName evidence="1">Uncharacterized protein</fullName>
    </submittedName>
</protein>
<organism evidence="1 2">
    <name type="scientific">Roseovarius indicus</name>
    <dbReference type="NCBI Taxonomy" id="540747"/>
    <lineage>
        <taxon>Bacteria</taxon>
        <taxon>Pseudomonadati</taxon>
        <taxon>Pseudomonadota</taxon>
        <taxon>Alphaproteobacteria</taxon>
        <taxon>Rhodobacterales</taxon>
        <taxon>Roseobacteraceae</taxon>
        <taxon>Roseovarius</taxon>
    </lineage>
</organism>
<proteinExistence type="predicted"/>